<comment type="caution">
    <text evidence="2">The sequence shown here is derived from an EMBL/GenBank/DDBJ whole genome shotgun (WGS) entry which is preliminary data.</text>
</comment>
<sequence>MQTTETYLGLLRERGKKGLPLQRVYRQLFNPYLYLTAYGKLYRNAGAMTRGITSETVDAMSTEKIETIIAALRTERYQWKPAKRVYILKRNGKKRPLGMPVWSDKLLAEVIRMILSAYYDCQFSEHSHGFREGRGCHTALQEIYSTWKGCTWIIEGDISDCFGSLSHELLMHTLSEKIQDGRFLHLIKKLLDAGYLEEWTFNRTLSGVPQGSVLSPLLSNILLDKLDTFVETTLIPRYTRGKRRKHNNEHARLMKQANRLQQKGEKEAAQRLRKRMRQLPSIATHDPAYRRLRYCRYADDFVLGFTGPKSEAEDIKRQLSTFLQEELQLTLSPEKTLITHARNEAAKFLGYEITTLQADTKQSITKGGVKRRGINGKTGLRVPRTILLEKCKRYERRGKPCHRAELLNESDYTIIATYQLEYRGIVNYYRLAYNLRTLRRLKWVMETSLTKTLAAKHQISVRAVYGNYRTKLQGEGRMYKGLHAAVTRKGKKPLIATWGGIPLVWDSNAIIQDRPHQLPWNNRTELEKRLLAQTCEACGVTSITDKLEVHHIRALKDLQKYDGREKPDWVKIMAARRRKTLVLCQTCHRELHAGRPLRKKVSRSRME</sequence>
<evidence type="ECO:0000313" key="2">
    <source>
        <dbReference type="EMBL" id="GCE13005.1"/>
    </source>
</evidence>
<dbReference type="RefSeq" id="WP_170211134.1">
    <property type="nucleotide sequence ID" value="NZ_BIFR01000001.1"/>
</dbReference>
<reference evidence="3" key="1">
    <citation type="submission" date="2018-12" db="EMBL/GenBank/DDBJ databases">
        <title>Tengunoibacter tsumagoiensis gen. nov., sp. nov., Dictyobacter kobayashii sp. nov., D. alpinus sp. nov., and D. joshuensis sp. nov. and description of Dictyobacteraceae fam. nov. within the order Ktedonobacterales isolated from Tengu-no-mugimeshi.</title>
        <authorList>
            <person name="Wang C.M."/>
            <person name="Zheng Y."/>
            <person name="Sakai Y."/>
            <person name="Toyoda A."/>
            <person name="Minakuchi Y."/>
            <person name="Abe K."/>
            <person name="Yokota A."/>
            <person name="Yabe S."/>
        </authorList>
    </citation>
    <scope>NUCLEOTIDE SEQUENCE [LARGE SCALE GENOMIC DNA]</scope>
    <source>
        <strain evidence="3">Uno3</strain>
    </source>
</reference>
<dbReference type="InterPro" id="IPR051083">
    <property type="entry name" value="GrpII_Intron_Splice-Mob/Def"/>
</dbReference>
<gene>
    <name evidence="2" type="ORF">KTT_28640</name>
</gene>
<dbReference type="SMART" id="SM00507">
    <property type="entry name" value="HNHc"/>
    <property type="match status" value="1"/>
</dbReference>
<dbReference type="Proteomes" id="UP000287352">
    <property type="component" value="Unassembled WGS sequence"/>
</dbReference>
<accession>A0A402A1S3</accession>
<dbReference type="PROSITE" id="PS50878">
    <property type="entry name" value="RT_POL"/>
    <property type="match status" value="1"/>
</dbReference>
<dbReference type="EMBL" id="BIFR01000001">
    <property type="protein sequence ID" value="GCE13005.1"/>
    <property type="molecule type" value="Genomic_DNA"/>
</dbReference>
<dbReference type="PANTHER" id="PTHR34047">
    <property type="entry name" value="NUCLEAR INTRON MATURASE 1, MITOCHONDRIAL-RELATED"/>
    <property type="match status" value="1"/>
</dbReference>
<dbReference type="Pfam" id="PF00078">
    <property type="entry name" value="RVT_1"/>
    <property type="match status" value="1"/>
</dbReference>
<dbReference type="Pfam" id="PF21368">
    <property type="entry name" value="AI2M-like_HNH"/>
    <property type="match status" value="1"/>
</dbReference>
<proteinExistence type="predicted"/>
<dbReference type="InterPro" id="IPR049030">
    <property type="entry name" value="AI2M-like_HNH"/>
</dbReference>
<organism evidence="2 3">
    <name type="scientific">Tengunoibacter tsumagoiensis</name>
    <dbReference type="NCBI Taxonomy" id="2014871"/>
    <lineage>
        <taxon>Bacteria</taxon>
        <taxon>Bacillati</taxon>
        <taxon>Chloroflexota</taxon>
        <taxon>Ktedonobacteria</taxon>
        <taxon>Ktedonobacterales</taxon>
        <taxon>Dictyobacteraceae</taxon>
        <taxon>Tengunoibacter</taxon>
    </lineage>
</organism>
<dbReference type="GO" id="GO:0006397">
    <property type="term" value="P:mRNA processing"/>
    <property type="evidence" value="ECO:0007669"/>
    <property type="project" value="InterPro"/>
</dbReference>
<protein>
    <submittedName>
        <fullName evidence="2">Maturase</fullName>
    </submittedName>
</protein>
<dbReference type="CDD" id="cd01651">
    <property type="entry name" value="RT_G2_intron"/>
    <property type="match status" value="1"/>
</dbReference>
<evidence type="ECO:0000313" key="3">
    <source>
        <dbReference type="Proteomes" id="UP000287352"/>
    </source>
</evidence>
<dbReference type="AlphaFoldDB" id="A0A402A1S3"/>
<dbReference type="InterPro" id="IPR043502">
    <property type="entry name" value="DNA/RNA_pol_sf"/>
</dbReference>
<dbReference type="InterPro" id="IPR003615">
    <property type="entry name" value="HNH_nuc"/>
</dbReference>
<dbReference type="InterPro" id="IPR024937">
    <property type="entry name" value="Domain_X"/>
</dbReference>
<dbReference type="PANTHER" id="PTHR34047:SF8">
    <property type="entry name" value="PROTEIN YKFC"/>
    <property type="match status" value="1"/>
</dbReference>
<dbReference type="SUPFAM" id="SSF56672">
    <property type="entry name" value="DNA/RNA polymerases"/>
    <property type="match status" value="1"/>
</dbReference>
<name>A0A402A1S3_9CHLR</name>
<dbReference type="Pfam" id="PF01348">
    <property type="entry name" value="Intron_maturas2"/>
    <property type="match status" value="1"/>
</dbReference>
<dbReference type="InterPro" id="IPR000477">
    <property type="entry name" value="RT_dom"/>
</dbReference>
<feature type="domain" description="Reverse transcriptase" evidence="1">
    <location>
        <begin position="68"/>
        <end position="353"/>
    </location>
</feature>
<keyword evidence="3" id="KW-1185">Reference proteome</keyword>
<evidence type="ECO:0000259" key="1">
    <source>
        <dbReference type="PROSITE" id="PS50878"/>
    </source>
</evidence>
<dbReference type="CDD" id="cd00085">
    <property type="entry name" value="HNHc"/>
    <property type="match status" value="1"/>
</dbReference>